<feature type="region of interest" description="Disordered" evidence="1">
    <location>
        <begin position="1"/>
        <end position="40"/>
    </location>
</feature>
<sequence>MLVNSTTPIEADQQSAYAHSSSSSEKSDDAKSSPSITEGGVVLAKTKIDRDIAEQKRAEAVSLRISRGDHPEFLEQVNIYSVT</sequence>
<keyword evidence="3" id="KW-1185">Reference proteome</keyword>
<evidence type="ECO:0000313" key="3">
    <source>
        <dbReference type="Proteomes" id="UP000297527"/>
    </source>
</evidence>
<protein>
    <submittedName>
        <fullName evidence="2">Uncharacterized protein</fullName>
    </submittedName>
</protein>
<gene>
    <name evidence="2" type="ORF">BCON_0024g00230</name>
</gene>
<evidence type="ECO:0000256" key="1">
    <source>
        <dbReference type="SAM" id="MobiDB-lite"/>
    </source>
</evidence>
<evidence type="ECO:0000313" key="2">
    <source>
        <dbReference type="EMBL" id="TGO61823.1"/>
    </source>
</evidence>
<proteinExistence type="predicted"/>
<reference evidence="2 3" key="1">
    <citation type="submission" date="2017-12" db="EMBL/GenBank/DDBJ databases">
        <title>Comparative genomics of Botrytis spp.</title>
        <authorList>
            <person name="Valero-Jimenez C.A."/>
            <person name="Tapia P."/>
            <person name="Veloso J."/>
            <person name="Silva-Moreno E."/>
            <person name="Staats M."/>
            <person name="Valdes J.H."/>
            <person name="Van Kan J.A.L."/>
        </authorList>
    </citation>
    <scope>NUCLEOTIDE SEQUENCE [LARGE SCALE GENOMIC DNA]</scope>
    <source>
        <strain evidence="2 3">MUCL11595</strain>
    </source>
</reference>
<organism evidence="2 3">
    <name type="scientific">Botryotinia convoluta</name>
    <dbReference type="NCBI Taxonomy" id="54673"/>
    <lineage>
        <taxon>Eukaryota</taxon>
        <taxon>Fungi</taxon>
        <taxon>Dikarya</taxon>
        <taxon>Ascomycota</taxon>
        <taxon>Pezizomycotina</taxon>
        <taxon>Leotiomycetes</taxon>
        <taxon>Helotiales</taxon>
        <taxon>Sclerotiniaceae</taxon>
        <taxon>Botryotinia</taxon>
    </lineage>
</organism>
<dbReference type="AlphaFoldDB" id="A0A4Z1IYC4"/>
<accession>A0A4Z1IYC4</accession>
<feature type="compositionally biased region" description="Low complexity" evidence="1">
    <location>
        <begin position="11"/>
        <end position="24"/>
    </location>
</feature>
<name>A0A4Z1IYC4_9HELO</name>
<comment type="caution">
    <text evidence="2">The sequence shown here is derived from an EMBL/GenBank/DDBJ whole genome shotgun (WGS) entry which is preliminary data.</text>
</comment>
<dbReference type="EMBL" id="PQXN01000024">
    <property type="protein sequence ID" value="TGO61823.1"/>
    <property type="molecule type" value="Genomic_DNA"/>
</dbReference>
<dbReference type="Proteomes" id="UP000297527">
    <property type="component" value="Unassembled WGS sequence"/>
</dbReference>